<dbReference type="PANTHER" id="PTHR43155">
    <property type="entry name" value="CYCLIC DI-GMP PHOSPHODIESTERASE PA4108-RELATED"/>
    <property type="match status" value="1"/>
</dbReference>
<proteinExistence type="predicted"/>
<keyword evidence="3" id="KW-1185">Reference proteome</keyword>
<dbReference type="OrthoDB" id="9804747at2"/>
<sequence length="351" mass="39099">MRKVDLSMILPDMRLGKSIYHYNQLLLTAGINNISRFSDSLLKLGITSIYVEDEISTDIEITDAISDVTRLKCKDALQNAINRFRVQGSFDMCSISEATSSLIDEILLRPDVLICLNDIATTDDSTLVHSINTTVFSLLIGQQLKLSPIELKALAEGTILHDIGKTLVDPKILYKNGILNTDEFEIVKQHTIAGYELLKTNPLLTELSRIISLQHHERLDGSGYPYGLTANEIHPFAKIVAIADMFDALTAERCYRKSLTNYQAYQILAHESTIKLDAPLLGQFLKNIAIYPNGTLVNLSDGSRGIIKIQNPGLPFNPIVMVLNTIDDKDVRLYDLDLSSTFNITIQDSNT</sequence>
<evidence type="ECO:0000313" key="3">
    <source>
        <dbReference type="Proteomes" id="UP000199701"/>
    </source>
</evidence>
<dbReference type="Gene3D" id="1.10.3210.10">
    <property type="entry name" value="Hypothetical protein af1432"/>
    <property type="match status" value="1"/>
</dbReference>
<dbReference type="PROSITE" id="PS51832">
    <property type="entry name" value="HD_GYP"/>
    <property type="match status" value="1"/>
</dbReference>
<dbReference type="InterPro" id="IPR003607">
    <property type="entry name" value="HD/PDEase_dom"/>
</dbReference>
<gene>
    <name evidence="2" type="ORF">SAMN05421659_11126</name>
</gene>
<dbReference type="STRING" id="99656.SAMN05421659_11126"/>
<protein>
    <submittedName>
        <fullName evidence="2">HD domain-containing protein</fullName>
    </submittedName>
</protein>
<feature type="domain" description="HD-GYP" evidence="1">
    <location>
        <begin position="104"/>
        <end position="300"/>
    </location>
</feature>
<dbReference type="SUPFAM" id="SSF109604">
    <property type="entry name" value="HD-domain/PDEase-like"/>
    <property type="match status" value="1"/>
</dbReference>
<dbReference type="PANTHER" id="PTHR43155:SF2">
    <property type="entry name" value="CYCLIC DI-GMP PHOSPHODIESTERASE PA4108"/>
    <property type="match status" value="1"/>
</dbReference>
<name>A0A1I0R193_9FIRM</name>
<dbReference type="SMART" id="SM00471">
    <property type="entry name" value="HDc"/>
    <property type="match status" value="1"/>
</dbReference>
<dbReference type="Pfam" id="PF13487">
    <property type="entry name" value="HD_5"/>
    <property type="match status" value="1"/>
</dbReference>
<organism evidence="2 3">
    <name type="scientific">[Clostridium] fimetarium</name>
    <dbReference type="NCBI Taxonomy" id="99656"/>
    <lineage>
        <taxon>Bacteria</taxon>
        <taxon>Bacillati</taxon>
        <taxon>Bacillota</taxon>
        <taxon>Clostridia</taxon>
        <taxon>Lachnospirales</taxon>
        <taxon>Lachnospiraceae</taxon>
    </lineage>
</organism>
<reference evidence="2 3" key="1">
    <citation type="submission" date="2016-10" db="EMBL/GenBank/DDBJ databases">
        <authorList>
            <person name="de Groot N.N."/>
        </authorList>
    </citation>
    <scope>NUCLEOTIDE SEQUENCE [LARGE SCALE GENOMIC DNA]</scope>
    <source>
        <strain evidence="2 3">DSM 9179</strain>
    </source>
</reference>
<accession>A0A1I0R193</accession>
<dbReference type="AlphaFoldDB" id="A0A1I0R193"/>
<dbReference type="InterPro" id="IPR037522">
    <property type="entry name" value="HD_GYP_dom"/>
</dbReference>
<dbReference type="RefSeq" id="WP_092455017.1">
    <property type="nucleotide sequence ID" value="NZ_FOJI01000011.1"/>
</dbReference>
<evidence type="ECO:0000313" key="2">
    <source>
        <dbReference type="EMBL" id="SEW34238.1"/>
    </source>
</evidence>
<evidence type="ECO:0000259" key="1">
    <source>
        <dbReference type="PROSITE" id="PS51832"/>
    </source>
</evidence>
<dbReference type="CDD" id="cd00077">
    <property type="entry name" value="HDc"/>
    <property type="match status" value="1"/>
</dbReference>
<dbReference type="Proteomes" id="UP000199701">
    <property type="component" value="Unassembled WGS sequence"/>
</dbReference>
<dbReference type="EMBL" id="FOJI01000011">
    <property type="protein sequence ID" value="SEW34238.1"/>
    <property type="molecule type" value="Genomic_DNA"/>
</dbReference>